<evidence type="ECO:0000313" key="2">
    <source>
        <dbReference type="Proteomes" id="UP001189429"/>
    </source>
</evidence>
<reference evidence="1" key="1">
    <citation type="submission" date="2023-10" db="EMBL/GenBank/DDBJ databases">
        <authorList>
            <person name="Chen Y."/>
            <person name="Shah S."/>
            <person name="Dougan E. K."/>
            <person name="Thang M."/>
            <person name="Chan C."/>
        </authorList>
    </citation>
    <scope>NUCLEOTIDE SEQUENCE [LARGE SCALE GENOMIC DNA]</scope>
</reference>
<proteinExistence type="predicted"/>
<organism evidence="1 2">
    <name type="scientific">Prorocentrum cordatum</name>
    <dbReference type="NCBI Taxonomy" id="2364126"/>
    <lineage>
        <taxon>Eukaryota</taxon>
        <taxon>Sar</taxon>
        <taxon>Alveolata</taxon>
        <taxon>Dinophyceae</taxon>
        <taxon>Prorocentrales</taxon>
        <taxon>Prorocentraceae</taxon>
        <taxon>Prorocentrum</taxon>
    </lineage>
</organism>
<evidence type="ECO:0000313" key="1">
    <source>
        <dbReference type="EMBL" id="CAK0809956.1"/>
    </source>
</evidence>
<sequence>AVAPASHSTDVYGKHRKLLRSLYHSKFPPMRFQVHADTPKGQARACSLAASHGPGVVVTGEPMHCVFEVRRLVTASAFDTKVFLADYKDAITRLSAASPPPKGDGAGQPEDLEHEAEALLERSVSQLPPTFRREAALDPDNMERVRTFLAQPRCARAGTWKRVFGSQPPRGALARIARLCGAQLDSSASHCNYRADKAFRAELRRVQHWYRPGRRQRRWRTGIVRDRRQAAHVKGARSVITRKVRDHFRRMRRRVKVEGLMNWRDVALATRQAGIPVQSGTVPVERLWSCLEDMMPAAARGDSLRWFRALSMVMFLRYNYTHFNKDNLPTMAERGPLLGQRLATIAMLARAVNESDQGLSHLAPLFDPLGSC</sequence>
<comment type="caution">
    <text evidence="1">The sequence shown here is derived from an EMBL/GenBank/DDBJ whole genome shotgun (WGS) entry which is preliminary data.</text>
</comment>
<accession>A0ABN9QUI4</accession>
<dbReference type="EMBL" id="CAUYUJ010004536">
    <property type="protein sequence ID" value="CAK0809956.1"/>
    <property type="molecule type" value="Genomic_DNA"/>
</dbReference>
<protein>
    <submittedName>
        <fullName evidence="1">Uncharacterized protein</fullName>
    </submittedName>
</protein>
<name>A0ABN9QUI4_9DINO</name>
<gene>
    <name evidence="1" type="ORF">PCOR1329_LOCUS15066</name>
</gene>
<keyword evidence="2" id="KW-1185">Reference proteome</keyword>
<dbReference type="Proteomes" id="UP001189429">
    <property type="component" value="Unassembled WGS sequence"/>
</dbReference>
<feature type="non-terminal residue" evidence="1">
    <location>
        <position position="1"/>
    </location>
</feature>